<dbReference type="SUPFAM" id="SSF81383">
    <property type="entry name" value="F-box domain"/>
    <property type="match status" value="1"/>
</dbReference>
<evidence type="ECO:0000313" key="2">
    <source>
        <dbReference type="Proteomes" id="UP000887540"/>
    </source>
</evidence>
<dbReference type="SUPFAM" id="SSF54495">
    <property type="entry name" value="UBC-like"/>
    <property type="match status" value="1"/>
</dbReference>
<dbReference type="WBParaSite" id="ACRNAN_scaffold8579.g9507.t1">
    <property type="protein sequence ID" value="ACRNAN_scaffold8579.g9507.t1"/>
    <property type="gene ID" value="ACRNAN_scaffold8579.g9507"/>
</dbReference>
<dbReference type="AlphaFoldDB" id="A0A914EJH1"/>
<keyword evidence="2" id="KW-1185">Reference proteome</keyword>
<organism evidence="2 3">
    <name type="scientific">Acrobeloides nanus</name>
    <dbReference type="NCBI Taxonomy" id="290746"/>
    <lineage>
        <taxon>Eukaryota</taxon>
        <taxon>Metazoa</taxon>
        <taxon>Ecdysozoa</taxon>
        <taxon>Nematoda</taxon>
        <taxon>Chromadorea</taxon>
        <taxon>Rhabditida</taxon>
        <taxon>Tylenchina</taxon>
        <taxon>Cephalobomorpha</taxon>
        <taxon>Cephaloboidea</taxon>
        <taxon>Cephalobidae</taxon>
        <taxon>Acrobeloides</taxon>
    </lineage>
</organism>
<sequence length="343" mass="39954">MTFIVEDQSYFGKIIFPRNYPVQAPYIQICTTPNLKEPRKFLYLPIIENWKASCTAKEVIQATLNVMKKLDQHLNLFYSSPGLNGLQIDILCDILKFIDGSNIEKCSLVSKSWENVIRIYRKILPLRKICALVIHQEYNTYNLVVRIFLKTYPRDIERRDIKDAAEELVKIPSYFYQTERKMSKKSSILIPEYNHVNISALQNCIFDEIVIPNPPTHIELSFRNVFYIGYREAGITINNQHRDLIKIFDWLIQSQRDVSRYSLLASGSFCPDLDTFCEKVLSAFESTSEPGNLPSQIKIYTHQDKKGDQFLQKLFDRLGNLDKKRIKHKNAKGVKFNVRISGK</sequence>
<evidence type="ECO:0000259" key="1">
    <source>
        <dbReference type="Pfam" id="PF00646"/>
    </source>
</evidence>
<protein>
    <submittedName>
        <fullName evidence="3">F-box domain-containing protein</fullName>
    </submittedName>
</protein>
<feature type="domain" description="F-box" evidence="1">
    <location>
        <begin position="86"/>
        <end position="119"/>
    </location>
</feature>
<dbReference type="Proteomes" id="UP000887540">
    <property type="component" value="Unplaced"/>
</dbReference>
<dbReference type="InterPro" id="IPR016135">
    <property type="entry name" value="UBQ-conjugating_enzyme/RWD"/>
</dbReference>
<name>A0A914EJH1_9BILA</name>
<evidence type="ECO:0000313" key="3">
    <source>
        <dbReference type="WBParaSite" id="ACRNAN_scaffold8579.g9507.t1"/>
    </source>
</evidence>
<proteinExistence type="predicted"/>
<reference evidence="3" key="1">
    <citation type="submission" date="2022-11" db="UniProtKB">
        <authorList>
            <consortium name="WormBaseParasite"/>
        </authorList>
    </citation>
    <scope>IDENTIFICATION</scope>
</reference>
<dbReference type="InterPro" id="IPR036047">
    <property type="entry name" value="F-box-like_dom_sf"/>
</dbReference>
<accession>A0A914EJH1</accession>
<dbReference type="InterPro" id="IPR001810">
    <property type="entry name" value="F-box_dom"/>
</dbReference>
<dbReference type="Pfam" id="PF00646">
    <property type="entry name" value="F-box"/>
    <property type="match status" value="1"/>
</dbReference>